<keyword evidence="2" id="KW-1133">Transmembrane helix</keyword>
<feature type="region of interest" description="Disordered" evidence="1">
    <location>
        <begin position="170"/>
        <end position="201"/>
    </location>
</feature>
<accession>A0AB39U4I6</accession>
<dbReference type="AlphaFoldDB" id="A0AB39U4I6"/>
<reference evidence="3" key="1">
    <citation type="submission" date="2023-07" db="EMBL/GenBank/DDBJ databases">
        <title>Bifidobacterium aquikefiriaerophilum sp. nov. and Bifidobacterium eccum sp. nov., isolated from water kefir.</title>
        <authorList>
            <person name="Breselge S."/>
            <person name="Bellassi P."/>
            <person name="Barcenilla C."/>
            <person name="Alvarez-Ordonez A."/>
            <person name="Morelli L."/>
            <person name="Cotter P.D."/>
        </authorList>
    </citation>
    <scope>NUCLEOTIDE SEQUENCE</scope>
    <source>
        <strain evidence="3">WK041_4_12</strain>
    </source>
</reference>
<dbReference type="RefSeq" id="WP_369343426.1">
    <property type="nucleotide sequence ID" value="NZ_CP129674.1"/>
</dbReference>
<organism evidence="3">
    <name type="scientific">Bifidobacterium aquikefiricola</name>
    <dbReference type="NCBI Taxonomy" id="3059038"/>
    <lineage>
        <taxon>Bacteria</taxon>
        <taxon>Bacillati</taxon>
        <taxon>Actinomycetota</taxon>
        <taxon>Actinomycetes</taxon>
        <taxon>Bifidobacteriales</taxon>
        <taxon>Bifidobacteriaceae</taxon>
        <taxon>Bifidobacterium</taxon>
    </lineage>
</organism>
<dbReference type="KEGG" id="baqk:QN215_05935"/>
<gene>
    <name evidence="3" type="ORF">QN215_05935</name>
</gene>
<name>A0AB39U4I6_9BIFI</name>
<feature type="transmembrane region" description="Helical" evidence="2">
    <location>
        <begin position="126"/>
        <end position="150"/>
    </location>
</feature>
<evidence type="ECO:0000256" key="1">
    <source>
        <dbReference type="SAM" id="MobiDB-lite"/>
    </source>
</evidence>
<keyword evidence="2" id="KW-0812">Transmembrane</keyword>
<feature type="transmembrane region" description="Helical" evidence="2">
    <location>
        <begin position="86"/>
        <end position="106"/>
    </location>
</feature>
<feature type="compositionally biased region" description="Basic and acidic residues" evidence="1">
    <location>
        <begin position="181"/>
        <end position="201"/>
    </location>
</feature>
<keyword evidence="2" id="KW-0472">Membrane</keyword>
<protein>
    <submittedName>
        <fullName evidence="3">Alcohol dehydrogenase</fullName>
    </submittedName>
</protein>
<proteinExistence type="predicted"/>
<dbReference type="EMBL" id="CP129674">
    <property type="protein sequence ID" value="XDS43832.1"/>
    <property type="molecule type" value="Genomic_DNA"/>
</dbReference>
<sequence>MKSSMQGLNTMMLGMHIDRAQRSLMPLTFRFSMGLRLLISLLLGFFVALVGTVAHRMGAAMNIPYGLLLALVLAGLSAWEARARSGIIGLVLHLVASCFGVGMLAGQGPMGDVLIPVGGAAFTTYFGLYVGYYWLLGLIVVQFVIALLPLHWFVVVPRLSDDAPIPTAEATSASISDVSAIEEHPSTVKDAEWDRKERHDE</sequence>
<feature type="transmembrane region" description="Helical" evidence="2">
    <location>
        <begin position="62"/>
        <end position="79"/>
    </location>
</feature>
<evidence type="ECO:0000313" key="3">
    <source>
        <dbReference type="EMBL" id="XDS43832.1"/>
    </source>
</evidence>
<evidence type="ECO:0000256" key="2">
    <source>
        <dbReference type="SAM" id="Phobius"/>
    </source>
</evidence>